<dbReference type="RefSeq" id="WP_097645441.1">
    <property type="nucleotide sequence ID" value="NZ_NQWI01000116.1"/>
</dbReference>
<dbReference type="OrthoDB" id="9856849at2"/>
<protein>
    <submittedName>
        <fullName evidence="1">Uncharacterized protein</fullName>
    </submittedName>
</protein>
<keyword evidence="2" id="KW-1185">Reference proteome</keyword>
<organism evidence="1 2">
    <name type="scientific">Candidatus Viridilinea mediisalina</name>
    <dbReference type="NCBI Taxonomy" id="2024553"/>
    <lineage>
        <taxon>Bacteria</taxon>
        <taxon>Bacillati</taxon>
        <taxon>Chloroflexota</taxon>
        <taxon>Chloroflexia</taxon>
        <taxon>Chloroflexales</taxon>
        <taxon>Chloroflexineae</taxon>
        <taxon>Oscillochloridaceae</taxon>
        <taxon>Candidatus Viridilinea</taxon>
    </lineage>
</organism>
<reference evidence="2" key="1">
    <citation type="submission" date="2017-08" db="EMBL/GenBank/DDBJ databases">
        <authorList>
            <person name="Grouzdev D.S."/>
            <person name="Gaisin V.A."/>
            <person name="Rysina M.S."/>
            <person name="Gorlenko V.M."/>
        </authorList>
    </citation>
    <scope>NUCLEOTIDE SEQUENCE [LARGE SCALE GENOMIC DNA]</scope>
    <source>
        <strain evidence="2">Kir15-3F</strain>
    </source>
</reference>
<accession>A0A2A6RFP3</accession>
<evidence type="ECO:0000313" key="1">
    <source>
        <dbReference type="EMBL" id="PDW01706.1"/>
    </source>
</evidence>
<proteinExistence type="predicted"/>
<gene>
    <name evidence="1" type="ORF">CJ255_17770</name>
</gene>
<name>A0A2A6RFP3_9CHLR</name>
<dbReference type="AlphaFoldDB" id="A0A2A6RFP3"/>
<sequence length="228" mass="24817">MDVFLFLVGHNALKESTGLDAALKPLFKTRLVGNVDQATWTALVGPGIKLRGIPDAQGIWHHPDKRGTVFEIRIQRPTAHNLNWMSQRPAPTWPSILDAARALRVPDLPNDGAEPASPGPWVPSELHQQVQAIVAAELPEIRRLLREEGVSLVKAQELTRTSNRALARRIGLGGNGGSAAVRVRDLIAEWEQRGGVRLFEVEEATAAPVPAVLMSGVGCIWPECEGNH</sequence>
<dbReference type="Proteomes" id="UP000220527">
    <property type="component" value="Unassembled WGS sequence"/>
</dbReference>
<dbReference type="EMBL" id="NQWI01000116">
    <property type="protein sequence ID" value="PDW01706.1"/>
    <property type="molecule type" value="Genomic_DNA"/>
</dbReference>
<comment type="caution">
    <text evidence="1">The sequence shown here is derived from an EMBL/GenBank/DDBJ whole genome shotgun (WGS) entry which is preliminary data.</text>
</comment>
<evidence type="ECO:0000313" key="2">
    <source>
        <dbReference type="Proteomes" id="UP000220527"/>
    </source>
</evidence>